<dbReference type="STRING" id="953739.SVEN_2978"/>
<dbReference type="PATRIC" id="fig|953739.5.peg.5172"/>
<evidence type="ECO:0000313" key="2">
    <source>
        <dbReference type="EMBL" id="CCA56264.1"/>
    </source>
</evidence>
<dbReference type="SMART" id="SM00530">
    <property type="entry name" value="HTH_XRE"/>
    <property type="match status" value="1"/>
</dbReference>
<protein>
    <recommendedName>
        <fullName evidence="1">HTH cro/C1-type domain-containing protein</fullName>
    </recommendedName>
</protein>
<evidence type="ECO:0000313" key="3">
    <source>
        <dbReference type="Proteomes" id="UP000006854"/>
    </source>
</evidence>
<dbReference type="KEGG" id="sve:SVEN_2978"/>
<name>F2R7H9_STRVP</name>
<dbReference type="InterPro" id="IPR001387">
    <property type="entry name" value="Cro/C1-type_HTH"/>
</dbReference>
<reference evidence="2 3" key="1">
    <citation type="journal article" date="2011" name="BMC Genomics">
        <title>Genome-wide analysis of the role of GlnR in Streptomyces venezuelae provides new insights into global nitrogen regulation in actinomycetes.</title>
        <authorList>
            <person name="Pullan S.T."/>
            <person name="Bibb M.J."/>
            <person name="Merrick M."/>
        </authorList>
    </citation>
    <scope>NUCLEOTIDE SEQUENCE [LARGE SCALE GENOMIC DNA]</scope>
    <source>
        <strain evidence="2">ATCC 10712</strain>
    </source>
</reference>
<dbReference type="AlphaFoldDB" id="F2R7H9"/>
<dbReference type="OrthoDB" id="8438314at2"/>
<dbReference type="Proteomes" id="UP000006854">
    <property type="component" value="Chromosome"/>
</dbReference>
<dbReference type="eggNOG" id="COG3423">
    <property type="taxonomic scope" value="Bacteria"/>
</dbReference>
<feature type="domain" description="HTH cro/C1-type" evidence="1">
    <location>
        <begin position="22"/>
        <end position="78"/>
    </location>
</feature>
<dbReference type="HOGENOM" id="CLU_1739571_0_0_11"/>
<dbReference type="Pfam" id="PF13443">
    <property type="entry name" value="HTH_26"/>
    <property type="match status" value="1"/>
</dbReference>
<gene>
    <name evidence="2" type="ordered locus">SVEN_2978</name>
</gene>
<dbReference type="GeneID" id="51863546"/>
<keyword evidence="3" id="KW-1185">Reference proteome</keyword>
<proteinExistence type="predicted"/>
<sequence length="150" mass="15923">MTIAPESPMNLPASMPAEGNLRLAAAIVEADLTYAELAEQLQVDPKTVERWVNEPGRRPYARHAHAVARVLGTTVWDLWPALRPKELAPQAPAVVPVPPVLLAAARDALNRVENLDLGTASPTAMAMHLGSLSAALRTVLDLVDVSGVTG</sequence>
<accession>F2R7H9</accession>
<dbReference type="EMBL" id="FR845719">
    <property type="protein sequence ID" value="CCA56264.1"/>
    <property type="molecule type" value="Genomic_DNA"/>
</dbReference>
<dbReference type="GO" id="GO:0003677">
    <property type="term" value="F:DNA binding"/>
    <property type="evidence" value="ECO:0007669"/>
    <property type="project" value="InterPro"/>
</dbReference>
<dbReference type="RefSeq" id="WP_015034180.1">
    <property type="nucleotide sequence ID" value="NC_018750.1"/>
</dbReference>
<evidence type="ECO:0000259" key="1">
    <source>
        <dbReference type="SMART" id="SM00530"/>
    </source>
</evidence>
<organism evidence="2 3">
    <name type="scientific">Streptomyces venezuelae (strain ATCC 10712 / CBS 650.69 / DSM 40230 / JCM 4526 / NBRC 13096 / PD 04745)</name>
    <dbReference type="NCBI Taxonomy" id="953739"/>
    <lineage>
        <taxon>Bacteria</taxon>
        <taxon>Bacillati</taxon>
        <taxon>Actinomycetota</taxon>
        <taxon>Actinomycetes</taxon>
        <taxon>Kitasatosporales</taxon>
        <taxon>Streptomycetaceae</taxon>
        <taxon>Streptomyces</taxon>
    </lineage>
</organism>
<dbReference type="InterPro" id="IPR010982">
    <property type="entry name" value="Lambda_DNA-bd_dom_sf"/>
</dbReference>
<dbReference type="SUPFAM" id="SSF47413">
    <property type="entry name" value="lambda repressor-like DNA-binding domains"/>
    <property type="match status" value="1"/>
</dbReference>
<dbReference type="Gene3D" id="1.10.260.40">
    <property type="entry name" value="lambda repressor-like DNA-binding domains"/>
    <property type="match status" value="1"/>
</dbReference>